<reference evidence="1" key="2">
    <citation type="submission" date="2015-06" db="UniProtKB">
        <authorList>
            <consortium name="EnsemblMetazoa"/>
        </authorList>
    </citation>
    <scope>IDENTIFICATION</scope>
</reference>
<dbReference type="AlphaFoldDB" id="T1GN69"/>
<reference evidence="2" key="1">
    <citation type="submission" date="2013-02" db="EMBL/GenBank/DDBJ databases">
        <authorList>
            <person name="Hughes D."/>
        </authorList>
    </citation>
    <scope>NUCLEOTIDE SEQUENCE</scope>
    <source>
        <strain>Durham</strain>
        <strain evidence="2">NC isolate 2 -- Noor lab</strain>
    </source>
</reference>
<proteinExistence type="predicted"/>
<evidence type="ECO:0000313" key="2">
    <source>
        <dbReference type="Proteomes" id="UP000015102"/>
    </source>
</evidence>
<evidence type="ECO:0000313" key="1">
    <source>
        <dbReference type="EnsemblMetazoa" id="MESCA005012-PA"/>
    </source>
</evidence>
<accession>T1GN69</accession>
<dbReference type="EMBL" id="CAQQ02389765">
    <property type="status" value="NOT_ANNOTATED_CDS"/>
    <property type="molecule type" value="Genomic_DNA"/>
</dbReference>
<keyword evidence="2" id="KW-1185">Reference proteome</keyword>
<dbReference type="HOGENOM" id="CLU_2640939_0_0_1"/>
<dbReference type="EnsemblMetazoa" id="MESCA005012-RA">
    <property type="protein sequence ID" value="MESCA005012-PA"/>
    <property type="gene ID" value="MESCA005012"/>
</dbReference>
<dbReference type="Proteomes" id="UP000015102">
    <property type="component" value="Unassembled WGS sequence"/>
</dbReference>
<protein>
    <submittedName>
        <fullName evidence="1">Uncharacterized protein</fullName>
    </submittedName>
</protein>
<name>T1GN69_MEGSC</name>
<dbReference type="EMBL" id="CAQQ02389764">
    <property type="status" value="NOT_ANNOTATED_CDS"/>
    <property type="molecule type" value="Genomic_DNA"/>
</dbReference>
<organism evidence="1 2">
    <name type="scientific">Megaselia scalaris</name>
    <name type="common">Humpbacked fly</name>
    <name type="synonym">Phora scalaris</name>
    <dbReference type="NCBI Taxonomy" id="36166"/>
    <lineage>
        <taxon>Eukaryota</taxon>
        <taxon>Metazoa</taxon>
        <taxon>Ecdysozoa</taxon>
        <taxon>Arthropoda</taxon>
        <taxon>Hexapoda</taxon>
        <taxon>Insecta</taxon>
        <taxon>Pterygota</taxon>
        <taxon>Neoptera</taxon>
        <taxon>Endopterygota</taxon>
        <taxon>Diptera</taxon>
        <taxon>Brachycera</taxon>
        <taxon>Muscomorpha</taxon>
        <taxon>Platypezoidea</taxon>
        <taxon>Phoridae</taxon>
        <taxon>Megaseliini</taxon>
        <taxon>Megaselia</taxon>
    </lineage>
</organism>
<sequence length="77" mass="8420">MFCCPESSVIFKIFGLVLRKEVFTYEPISDDHQCTGDPYNICGGPSRKQPLCGAILATDGFIVGLQAGVVNFFKCLL</sequence>